<organism evidence="3 4">
    <name type="scientific">Mytilus edulis</name>
    <name type="common">Blue mussel</name>
    <dbReference type="NCBI Taxonomy" id="6550"/>
    <lineage>
        <taxon>Eukaryota</taxon>
        <taxon>Metazoa</taxon>
        <taxon>Spiralia</taxon>
        <taxon>Lophotrochozoa</taxon>
        <taxon>Mollusca</taxon>
        <taxon>Bivalvia</taxon>
        <taxon>Autobranchia</taxon>
        <taxon>Pteriomorphia</taxon>
        <taxon>Mytilida</taxon>
        <taxon>Mytiloidea</taxon>
        <taxon>Mytilidae</taxon>
        <taxon>Mytilinae</taxon>
        <taxon>Mytilus</taxon>
    </lineage>
</organism>
<feature type="transmembrane region" description="Helical" evidence="2">
    <location>
        <begin position="186"/>
        <end position="205"/>
    </location>
</feature>
<evidence type="ECO:0000313" key="4">
    <source>
        <dbReference type="Proteomes" id="UP000683360"/>
    </source>
</evidence>
<accession>A0A8S3S8Q8</accession>
<keyword evidence="2" id="KW-0472">Membrane</keyword>
<gene>
    <name evidence="3" type="ORF">MEDL_27276</name>
</gene>
<evidence type="ECO:0000256" key="2">
    <source>
        <dbReference type="SAM" id="Phobius"/>
    </source>
</evidence>
<keyword evidence="2" id="KW-1133">Transmembrane helix</keyword>
<sequence length="238" mass="27238">MLFHVNRGTDSHGSTTNRDRGDTNPRNFSAADFRTEIDRLVDASLASNTKDTHRTGLWSFEIFRKDFNMECVWPPPLSHNVLFIACLSLKGEHIKLSAIYVTAISGFHCKEDGFNSLSNTAIKRYPRACMWHTKARDPVIEHSSYNITMQASNNQKYELEKENERVPSIRKSEKKSREQILCKMKVVKILCAMFIVLISVLAGTVSGKPPRGRLEFNRDNWLIEIRWSMAPETGSFII</sequence>
<protein>
    <submittedName>
        <fullName evidence="3">Uncharacterized protein</fullName>
    </submittedName>
</protein>
<dbReference type="EMBL" id="CAJPWZ010001349">
    <property type="protein sequence ID" value="CAG2213338.1"/>
    <property type="molecule type" value="Genomic_DNA"/>
</dbReference>
<feature type="region of interest" description="Disordered" evidence="1">
    <location>
        <begin position="1"/>
        <end position="28"/>
    </location>
</feature>
<keyword evidence="4" id="KW-1185">Reference proteome</keyword>
<evidence type="ECO:0000256" key="1">
    <source>
        <dbReference type="SAM" id="MobiDB-lite"/>
    </source>
</evidence>
<comment type="caution">
    <text evidence="3">The sequence shown here is derived from an EMBL/GenBank/DDBJ whole genome shotgun (WGS) entry which is preliminary data.</text>
</comment>
<keyword evidence="2" id="KW-0812">Transmembrane</keyword>
<evidence type="ECO:0000313" key="3">
    <source>
        <dbReference type="EMBL" id="CAG2213338.1"/>
    </source>
</evidence>
<reference evidence="3" key="1">
    <citation type="submission" date="2021-03" db="EMBL/GenBank/DDBJ databases">
        <authorList>
            <person name="Bekaert M."/>
        </authorList>
    </citation>
    <scope>NUCLEOTIDE SEQUENCE</scope>
</reference>
<proteinExistence type="predicted"/>
<dbReference type="OrthoDB" id="6210007at2759"/>
<name>A0A8S3S8Q8_MYTED</name>
<dbReference type="AlphaFoldDB" id="A0A8S3S8Q8"/>
<dbReference type="Proteomes" id="UP000683360">
    <property type="component" value="Unassembled WGS sequence"/>
</dbReference>